<evidence type="ECO:0000256" key="2">
    <source>
        <dbReference type="ARBA" id="ARBA00023001"/>
    </source>
</evidence>
<feature type="domain" description="SLH" evidence="7">
    <location>
        <begin position="1532"/>
        <end position="1592"/>
    </location>
</feature>
<keyword evidence="4" id="KW-0624">Polysaccharide degradation</keyword>
<evidence type="ECO:0000256" key="1">
    <source>
        <dbReference type="ARBA" id="ARBA00022729"/>
    </source>
</evidence>
<dbReference type="InterPro" id="IPR001119">
    <property type="entry name" value="SLH_dom"/>
</dbReference>
<dbReference type="PROSITE" id="PS00626">
    <property type="entry name" value="RCC1_2"/>
    <property type="match status" value="1"/>
</dbReference>
<dbReference type="NCBIfam" id="TIGR02543">
    <property type="entry name" value="List_Bact_rpt"/>
    <property type="match status" value="2"/>
</dbReference>
<dbReference type="Gene3D" id="2.130.10.30">
    <property type="entry name" value="Regulator of chromosome condensation 1/beta-lactamase-inhibitor protein II"/>
    <property type="match status" value="2"/>
</dbReference>
<protein>
    <recommendedName>
        <fullName evidence="7">SLH domain-containing protein</fullName>
    </recommendedName>
</protein>
<keyword evidence="1 6" id="KW-0732">Signal</keyword>
<dbReference type="Pfam" id="PF00395">
    <property type="entry name" value="SLH"/>
    <property type="match status" value="3"/>
</dbReference>
<dbReference type="InterPro" id="IPR051553">
    <property type="entry name" value="Ran_GTPase-activating"/>
</dbReference>
<dbReference type="InterPro" id="IPR025883">
    <property type="entry name" value="Cadherin-like_domain"/>
</dbReference>
<dbReference type="Proteomes" id="UP000293142">
    <property type="component" value="Unassembled WGS sequence"/>
</dbReference>
<dbReference type="SUPFAM" id="SSF50985">
    <property type="entry name" value="RCC1/BLIP-II"/>
    <property type="match status" value="1"/>
</dbReference>
<dbReference type="GO" id="GO:0030245">
    <property type="term" value="P:cellulose catabolic process"/>
    <property type="evidence" value="ECO:0007669"/>
    <property type="project" value="UniProtKB-KW"/>
</dbReference>
<dbReference type="EMBL" id="SIRE01000014">
    <property type="protein sequence ID" value="TBL76237.1"/>
    <property type="molecule type" value="Genomic_DNA"/>
</dbReference>
<evidence type="ECO:0000256" key="4">
    <source>
        <dbReference type="ARBA" id="ARBA00023326"/>
    </source>
</evidence>
<accession>A0A4Q9DLX1</accession>
<dbReference type="InterPro" id="IPR058094">
    <property type="entry name" value="Ig-like_OmpL47-like"/>
</dbReference>
<dbReference type="GO" id="GO:0005085">
    <property type="term" value="F:guanyl-nucleotide exchange factor activity"/>
    <property type="evidence" value="ECO:0007669"/>
    <property type="project" value="TreeGrafter"/>
</dbReference>
<evidence type="ECO:0000256" key="3">
    <source>
        <dbReference type="ARBA" id="ARBA00023277"/>
    </source>
</evidence>
<dbReference type="InterPro" id="IPR009091">
    <property type="entry name" value="RCC1/BLIP-II"/>
</dbReference>
<gene>
    <name evidence="8" type="ORF">EYB31_19725</name>
</gene>
<name>A0A4Q9DLX1_9BACL</name>
<dbReference type="RefSeq" id="WP_131015143.1">
    <property type="nucleotide sequence ID" value="NZ_SIRE01000014.1"/>
</dbReference>
<dbReference type="Gene3D" id="2.60.40.10">
    <property type="entry name" value="Immunoglobulins"/>
    <property type="match status" value="3"/>
</dbReference>
<keyword evidence="9" id="KW-1185">Reference proteome</keyword>
<feature type="domain" description="SLH" evidence="7">
    <location>
        <begin position="1593"/>
        <end position="1656"/>
    </location>
</feature>
<dbReference type="InterPro" id="IPR000408">
    <property type="entry name" value="Reg_chr_condens"/>
</dbReference>
<proteinExistence type="predicted"/>
<evidence type="ECO:0000313" key="8">
    <source>
        <dbReference type="EMBL" id="TBL76237.1"/>
    </source>
</evidence>
<dbReference type="Pfam" id="PF13540">
    <property type="entry name" value="RCC1_2"/>
    <property type="match status" value="2"/>
</dbReference>
<sequence>MNPYKRIPRLLAALLSVVTVLGWMSTAETARAATTTVKVTQIAAAQNNSIALKSDGTVIAWGDQVAGWAKPPEGLTDVVEIYAKDTTFLARKSNGTVVAWGSNNLGETNIPNGLNNVISMAAAGSHTLMVSKSSVISGTGTVIGWGLNGDGQSAVPTDAQAAVTKVAAGTYYSMALKFNGTVVDWGSNGGGATSKPANLSNVVAIDAGYMYALALKSDGTVAAWGQEYNGNGILGVSGLTGITAISANSTHALALKNDGTVVGWGNNTNGKATPPAGLTDVVAIAAGVNHSLALKRDGTVVSWGSQTSVPGNNELSSLTITEGAPSPAFSPSGTSYQYDIAPGATSVHINAVLKDSAYSALYINDQPQTSGSTVAVSVPATGAVIKVRVEPYMKAPKTYMLTVSRDRVPPSVTFSPNGSGSTTPLRTITTVVQVTDATSGIDGSTLEYAWTQTASAPASGWASFSLLPYTQLAQFTYVGADGSWYLHIRAKDYAGNGVNVTSEPFLIDNTAPVLSVTMQKETEGGDDYLEDTWSNKDVVITAAAIDALSATVTVKYTLDGGKTWTNYSGPITISDPGIHTVILQASDAIGNVQTVSRTVKISKSDLKLTITKVKVTGGGDYSSGEWTNSSVRVTATAETKAGETIASFTWSLNGEDQGNYTAGTLIFFFTDGMNSGEFKVTDSLGNSLIAPYTVNIDRTAPTVSFSPNGNESSAREASVTATVADSGGSGLVDSTLEYVWTQSKTTRPTEGWQRLSNSRTLTKAGVDGDWYLHVQGKDTAGNGVYAVSNRFVLDNSALNSTISPNTGSFDKKVSAQADVDTTLMLNGNTLEGISNETHELISGTDYVITGNTVIIQMSYLATQPEGTASLTFAFSGGAAQTLTITIDDTTPSNSTISPDIVSFDKKTSAQSDVVTTLSLNGNTLAGISNGGTALVSSTDYTVTGAGDTVTILKSYLAAQLLGITSLTFTFSAGANQTLIFMISDTTPGVEATPTIAIDYVNEELTGFEDGGGYTIGGTPVSPVGGKLDVASYLGAAIAIVKKGDGTTTVDSAAQNLAVPARPATPTATGVNPTTVGGTGELTGVTTAMEYKSASGTWTDITGTEVTGLSAGTYQIRVKATASSFKSAEQIVTLTAPGEYTVTIGNGGIGSNGSGSYTSGVTVTVYAGSRSGYSFTGWTSTDGVTFTNASSATTSFIMPGRNVTVTAIFEPIPVTAYNLTVSGSYAEIPGAGSYTEGVTVSVYAGSRSGYIFTGWTTTDGVTFANAGNATTSFIMPGRNVTVTANWSYNGGSSSGGGSRANSSSSEAVPSITIDKSPGQPTVVSVNLTATADQIGVASVIIREAQIKTWIDAAKKEAQNKGNMADGIAIVCYIQFGANGNSFSVKLEQGTVALLEKEGVKRFAVNTSLVSFSFDPVVIQEMKSQASGDVTIAASPVTKLSKAAGALIGVRPVYELTVSYQKDGQTAYVTKFGKGSVTLGISYKAASGERTGDIYPVYVNKDGKPQLLIRSRYDNGKLVFNRSSLSIYGVGVLEPAPAFNDTAEHWAKEKIDFVVSRGLIAGTSAANFSPGTAITRADFLMALGKLSGGDISDYKQSSFTDVSSTNPAMPYIEWAVQNKIVQGVGNNRFSPDSPITREQMAVMMAGFAQTTGYKLPVYRQAVTFADGAEISSWAQDAVRAIQQTGVVEGKDNNRFDPAENATRAEASTILQRFVEYVIDEGR</sequence>
<evidence type="ECO:0000313" key="9">
    <source>
        <dbReference type="Proteomes" id="UP000293142"/>
    </source>
</evidence>
<dbReference type="InterPro" id="IPR013783">
    <property type="entry name" value="Ig-like_fold"/>
</dbReference>
<dbReference type="InterPro" id="IPR013378">
    <property type="entry name" value="InlB-like_B-rpt"/>
</dbReference>
<evidence type="ECO:0000256" key="5">
    <source>
        <dbReference type="SAM" id="MobiDB-lite"/>
    </source>
</evidence>
<dbReference type="PROSITE" id="PS51272">
    <property type="entry name" value="SLH"/>
    <property type="match status" value="3"/>
</dbReference>
<reference evidence="8 9" key="1">
    <citation type="submission" date="2019-02" db="EMBL/GenBank/DDBJ databases">
        <title>Paenibacillus sp. nov., isolated from surface-sterilized tissue of Thalictrum simplex L.</title>
        <authorList>
            <person name="Tuo L."/>
        </authorList>
    </citation>
    <scope>NUCLEOTIDE SEQUENCE [LARGE SCALE GENOMIC DNA]</scope>
    <source>
        <strain evidence="8 9">N2SHLJ1</strain>
    </source>
</reference>
<dbReference type="Pfam" id="PF18998">
    <property type="entry name" value="Flg_new_2"/>
    <property type="match status" value="2"/>
</dbReference>
<dbReference type="PROSITE" id="PS50012">
    <property type="entry name" value="RCC1_3"/>
    <property type="match status" value="3"/>
</dbReference>
<keyword evidence="2" id="KW-0136">Cellulose degradation</keyword>
<organism evidence="8 9">
    <name type="scientific">Paenibacillus thalictri</name>
    <dbReference type="NCBI Taxonomy" id="2527873"/>
    <lineage>
        <taxon>Bacteria</taxon>
        <taxon>Bacillati</taxon>
        <taxon>Bacillota</taxon>
        <taxon>Bacilli</taxon>
        <taxon>Bacillales</taxon>
        <taxon>Paenibacillaceae</taxon>
        <taxon>Paenibacillus</taxon>
    </lineage>
</organism>
<keyword evidence="3" id="KW-0119">Carbohydrate metabolism</keyword>
<dbReference type="GO" id="GO:0005737">
    <property type="term" value="C:cytoplasm"/>
    <property type="evidence" value="ECO:0007669"/>
    <property type="project" value="TreeGrafter"/>
</dbReference>
<feature type="domain" description="SLH" evidence="7">
    <location>
        <begin position="1659"/>
        <end position="1720"/>
    </location>
</feature>
<dbReference type="OrthoDB" id="663332at2"/>
<evidence type="ECO:0000259" key="7">
    <source>
        <dbReference type="PROSITE" id="PS51272"/>
    </source>
</evidence>
<dbReference type="InterPro" id="IPR005102">
    <property type="entry name" value="Carbo-bd_X2"/>
</dbReference>
<dbReference type="InterPro" id="IPR044060">
    <property type="entry name" value="Bacterial_rp_domain"/>
</dbReference>
<dbReference type="SUPFAM" id="SSF81296">
    <property type="entry name" value="E set domains"/>
    <property type="match status" value="2"/>
</dbReference>
<dbReference type="PANTHER" id="PTHR45982">
    <property type="entry name" value="REGULATOR OF CHROMOSOME CONDENSATION"/>
    <property type="match status" value="1"/>
</dbReference>
<dbReference type="Pfam" id="PF12733">
    <property type="entry name" value="Cadherin-like"/>
    <property type="match status" value="1"/>
</dbReference>
<comment type="caution">
    <text evidence="8">The sequence shown here is derived from an EMBL/GenBank/DDBJ whole genome shotgun (WGS) entry which is preliminary data.</text>
</comment>
<dbReference type="PANTHER" id="PTHR45982:SF1">
    <property type="entry name" value="REGULATOR OF CHROMOSOME CONDENSATION"/>
    <property type="match status" value="1"/>
</dbReference>
<feature type="chain" id="PRO_5020733574" description="SLH domain-containing protein" evidence="6">
    <location>
        <begin position="33"/>
        <end position="1720"/>
    </location>
</feature>
<dbReference type="InterPro" id="IPR014756">
    <property type="entry name" value="Ig_E-set"/>
</dbReference>
<feature type="signal peptide" evidence="6">
    <location>
        <begin position="1"/>
        <end position="32"/>
    </location>
</feature>
<evidence type="ECO:0000256" key="6">
    <source>
        <dbReference type="SAM" id="SignalP"/>
    </source>
</evidence>
<dbReference type="Pfam" id="PF03442">
    <property type="entry name" value="CBM_X2"/>
    <property type="match status" value="2"/>
</dbReference>
<feature type="region of interest" description="Disordered" evidence="5">
    <location>
        <begin position="1291"/>
        <end position="1311"/>
    </location>
</feature>
<dbReference type="NCBIfam" id="NF047446">
    <property type="entry name" value="barrel_OmpL47"/>
    <property type="match status" value="1"/>
</dbReference>